<protein>
    <submittedName>
        <fullName evidence="5">S9 family peptidase</fullName>
    </submittedName>
</protein>
<keyword evidence="6" id="KW-1185">Reference proteome</keyword>
<feature type="domain" description="Peptidase S9 prolyl oligopeptidase catalytic" evidence="3">
    <location>
        <begin position="520"/>
        <end position="714"/>
    </location>
</feature>
<keyword evidence="2" id="KW-0732">Signal</keyword>
<proteinExistence type="predicted"/>
<dbReference type="GO" id="GO:0006508">
    <property type="term" value="P:proteolysis"/>
    <property type="evidence" value="ECO:0007669"/>
    <property type="project" value="InterPro"/>
</dbReference>
<evidence type="ECO:0000259" key="4">
    <source>
        <dbReference type="Pfam" id="PF00930"/>
    </source>
</evidence>
<dbReference type="Proteomes" id="UP001060919">
    <property type="component" value="Chromosome"/>
</dbReference>
<dbReference type="KEGG" id="aup:AsAng_0056100"/>
<dbReference type="Gene3D" id="2.140.10.30">
    <property type="entry name" value="Dipeptidylpeptidase IV, N-terminal domain"/>
    <property type="match status" value="1"/>
</dbReference>
<dbReference type="Gene3D" id="3.40.50.1820">
    <property type="entry name" value="alpha/beta hydrolase"/>
    <property type="match status" value="1"/>
</dbReference>
<dbReference type="InterPro" id="IPR002469">
    <property type="entry name" value="Peptidase_S9B_N"/>
</dbReference>
<reference evidence="5" key="1">
    <citation type="submission" date="2022-09" db="EMBL/GenBank/DDBJ databases">
        <title>Aureispira anguillicida sp. nov., isolated from Leptocephalus of Japanese eel Anguilla japonica.</title>
        <authorList>
            <person name="Yuasa K."/>
            <person name="Mekata T."/>
            <person name="Ikunari K."/>
        </authorList>
    </citation>
    <scope>NUCLEOTIDE SEQUENCE</scope>
    <source>
        <strain evidence="5">EL160426</strain>
    </source>
</reference>
<feature type="signal peptide" evidence="2">
    <location>
        <begin position="1"/>
        <end position="20"/>
    </location>
</feature>
<dbReference type="GO" id="GO:0008236">
    <property type="term" value="F:serine-type peptidase activity"/>
    <property type="evidence" value="ECO:0007669"/>
    <property type="project" value="InterPro"/>
</dbReference>
<keyword evidence="1" id="KW-0325">Glycoprotein</keyword>
<organism evidence="5 6">
    <name type="scientific">Aureispira anguillae</name>
    <dbReference type="NCBI Taxonomy" id="2864201"/>
    <lineage>
        <taxon>Bacteria</taxon>
        <taxon>Pseudomonadati</taxon>
        <taxon>Bacteroidota</taxon>
        <taxon>Saprospiria</taxon>
        <taxon>Saprospirales</taxon>
        <taxon>Saprospiraceae</taxon>
        <taxon>Aureispira</taxon>
    </lineage>
</organism>
<dbReference type="PANTHER" id="PTHR11731">
    <property type="entry name" value="PROTEASE FAMILY S9B,C DIPEPTIDYL-PEPTIDASE IV-RELATED"/>
    <property type="match status" value="1"/>
</dbReference>
<dbReference type="FunFam" id="3.40.50.1820:FF:000003">
    <property type="entry name" value="Dipeptidyl peptidase 4"/>
    <property type="match status" value="1"/>
</dbReference>
<sequence length="715" mass="82414">MKNSFFIIAFLSICLNSASAQLKDISIPQIWEDYRFYPKMVPGFNFMKDGKHYSVQESNEIIQYDLTSGKKTSVIYSSSDLNFSSYTFSADENKLVLETEREQIYRRSSKANFYVWDRKSEKLTAVSKTGKQRYATLDAQGNKIAFVRSNNLFYKEVNSDKEIQITTDGAHNKIINGATDWVYEEEFSMSKAFAWSPEGTKIAFLRFDETMVKEFTYTSYNNELYPIYNTFKYPKAGEKNSDVTVHIYDLTTKKTVQVQVKGDKDQYIPRIKWVDDNQLCVTRLNRHQNNLALLLANPKNGSTKVLLKEENKYFIDIHDNLTFLDNGEFIWTSDEDGYNHIYLYNMKGKKVRQLTKGNFDVIRFYGLDAQKKMLYFQAAKEGAMHRGIYHAPLAGGAIKTLHHQKGVNSAQFSSTFDYYVNTYSNATTPPSYKVYKTQNNQLIRTIEENQPLNNQLKEYNMGKHSFFEFTNSDDVVLNGWVIKPADFDPNKKYPVFMYVYGGPGSQTVMDRWGGQNYMWFQMLAQKGYIIVSVDNRGTDARGQAFRKSTYMNLGGLETKDQIEVAKHFASQPYVDAKRIGIFGWSFGGYLSTSCLAKGADVFKMAIAVAPVINWKWYDTIYTERFMRSPKENNDGYEENSPINFAGQIRGKYLLVHGMADDNVHFQNAAEMARALIAKNIPFDEAYYPNKNHGIYGGYTRAHLYNKMTNFILDNL</sequence>
<dbReference type="SUPFAM" id="SSF53474">
    <property type="entry name" value="alpha/beta-Hydrolases"/>
    <property type="match status" value="1"/>
</dbReference>
<dbReference type="InterPro" id="IPR029058">
    <property type="entry name" value="AB_hydrolase_fold"/>
</dbReference>
<dbReference type="Pfam" id="PF00930">
    <property type="entry name" value="DPPIV_N"/>
    <property type="match status" value="1"/>
</dbReference>
<dbReference type="RefSeq" id="WP_264790035.1">
    <property type="nucleotide sequence ID" value="NZ_AP026867.1"/>
</dbReference>
<dbReference type="Pfam" id="PF00326">
    <property type="entry name" value="Peptidase_S9"/>
    <property type="match status" value="1"/>
</dbReference>
<accession>A0A915YKM1</accession>
<dbReference type="AlphaFoldDB" id="A0A915YKM1"/>
<dbReference type="GO" id="GO:0008239">
    <property type="term" value="F:dipeptidyl-peptidase activity"/>
    <property type="evidence" value="ECO:0007669"/>
    <property type="project" value="TreeGrafter"/>
</dbReference>
<evidence type="ECO:0000259" key="3">
    <source>
        <dbReference type="Pfam" id="PF00326"/>
    </source>
</evidence>
<dbReference type="PANTHER" id="PTHR11731:SF193">
    <property type="entry name" value="DIPEPTIDYL PEPTIDASE 9"/>
    <property type="match status" value="1"/>
</dbReference>
<name>A0A915YKM1_9BACT</name>
<gene>
    <name evidence="5" type="ORF">AsAng_0056100</name>
</gene>
<dbReference type="InterPro" id="IPR050278">
    <property type="entry name" value="Serine_Prot_S9B/DPPIV"/>
</dbReference>
<feature type="chain" id="PRO_5037172477" evidence="2">
    <location>
        <begin position="21"/>
        <end position="715"/>
    </location>
</feature>
<evidence type="ECO:0000313" key="5">
    <source>
        <dbReference type="EMBL" id="BDS14828.1"/>
    </source>
</evidence>
<dbReference type="SUPFAM" id="SSF82171">
    <property type="entry name" value="DPP6 N-terminal domain-like"/>
    <property type="match status" value="1"/>
</dbReference>
<evidence type="ECO:0000256" key="2">
    <source>
        <dbReference type="SAM" id="SignalP"/>
    </source>
</evidence>
<feature type="domain" description="Dipeptidylpeptidase IV N-terminal" evidence="4">
    <location>
        <begin position="89"/>
        <end position="430"/>
    </location>
</feature>
<dbReference type="EMBL" id="AP026867">
    <property type="protein sequence ID" value="BDS14828.1"/>
    <property type="molecule type" value="Genomic_DNA"/>
</dbReference>
<evidence type="ECO:0000256" key="1">
    <source>
        <dbReference type="ARBA" id="ARBA00023180"/>
    </source>
</evidence>
<dbReference type="InterPro" id="IPR001375">
    <property type="entry name" value="Peptidase_S9_cat"/>
</dbReference>
<evidence type="ECO:0000313" key="6">
    <source>
        <dbReference type="Proteomes" id="UP001060919"/>
    </source>
</evidence>